<dbReference type="SFLD" id="SFLDS00003">
    <property type="entry name" value="Haloacid_Dehalogenase"/>
    <property type="match status" value="1"/>
</dbReference>
<name>A0ABD5VLS7_9EURY</name>
<dbReference type="InterPro" id="IPR050155">
    <property type="entry name" value="HAD-like_hydrolase_sf"/>
</dbReference>
<dbReference type="SFLD" id="SFLDG01129">
    <property type="entry name" value="C1.5:_HAD__Beta-PGM__Phosphata"/>
    <property type="match status" value="1"/>
</dbReference>
<comment type="caution">
    <text evidence="2">The sequence shown here is derived from an EMBL/GenBank/DDBJ whole genome shotgun (WGS) entry which is preliminary data.</text>
</comment>
<gene>
    <name evidence="2" type="ORF">ACFQGB_17720</name>
</gene>
<dbReference type="RefSeq" id="WP_336351644.1">
    <property type="nucleotide sequence ID" value="NZ_JAZAQL010000003.1"/>
</dbReference>
<evidence type="ECO:0000256" key="1">
    <source>
        <dbReference type="ARBA" id="ARBA00007958"/>
    </source>
</evidence>
<dbReference type="EMBL" id="JBHSXN010000003">
    <property type="protein sequence ID" value="MFC6954708.1"/>
    <property type="molecule type" value="Genomic_DNA"/>
</dbReference>
<evidence type="ECO:0000313" key="3">
    <source>
        <dbReference type="Proteomes" id="UP001596395"/>
    </source>
</evidence>
<proteinExistence type="inferred from homology"/>
<dbReference type="InterPro" id="IPR023214">
    <property type="entry name" value="HAD_sf"/>
</dbReference>
<dbReference type="NCBIfam" id="TIGR01549">
    <property type="entry name" value="HAD-SF-IA-v1"/>
    <property type="match status" value="1"/>
</dbReference>
<dbReference type="PANTHER" id="PTHR43434:SF1">
    <property type="entry name" value="PHOSPHOGLYCOLATE PHOSPHATASE"/>
    <property type="match status" value="1"/>
</dbReference>
<dbReference type="Gene3D" id="1.20.120.710">
    <property type="entry name" value="Haloacid dehalogenase hydrolase-like domain"/>
    <property type="match status" value="1"/>
</dbReference>
<dbReference type="AlphaFoldDB" id="A0ABD5VLS7"/>
<organism evidence="2 3">
    <name type="scientific">Halorubellus litoreus</name>
    <dbReference type="NCBI Taxonomy" id="755308"/>
    <lineage>
        <taxon>Archaea</taxon>
        <taxon>Methanobacteriati</taxon>
        <taxon>Methanobacteriota</taxon>
        <taxon>Stenosarchaea group</taxon>
        <taxon>Halobacteria</taxon>
        <taxon>Halobacteriales</taxon>
        <taxon>Halorubellaceae</taxon>
        <taxon>Halorubellus</taxon>
    </lineage>
</organism>
<keyword evidence="2" id="KW-0378">Hydrolase</keyword>
<dbReference type="Gene3D" id="3.40.50.1000">
    <property type="entry name" value="HAD superfamily/HAD-like"/>
    <property type="match status" value="1"/>
</dbReference>
<dbReference type="InterPro" id="IPR036412">
    <property type="entry name" value="HAD-like_sf"/>
</dbReference>
<dbReference type="Pfam" id="PF00702">
    <property type="entry name" value="Hydrolase"/>
    <property type="match status" value="1"/>
</dbReference>
<dbReference type="GO" id="GO:0016787">
    <property type="term" value="F:hydrolase activity"/>
    <property type="evidence" value="ECO:0007669"/>
    <property type="project" value="UniProtKB-KW"/>
</dbReference>
<dbReference type="SUPFAM" id="SSF56784">
    <property type="entry name" value="HAD-like"/>
    <property type="match status" value="1"/>
</dbReference>
<dbReference type="Proteomes" id="UP001596395">
    <property type="component" value="Unassembled WGS sequence"/>
</dbReference>
<sequence length="225" mass="24139">MKPFDAVLFDLDGTLCERTQDTDALYRGAFEDAGVVPFGEPDELWASLRGPPDHDDQVGYVGAGFARLAARHGRSEVDPLALAAALTDLVDDRQVALTDGADAALTAARANGSVGLVTNGPERRQRPKLDALGITDRFDVHVYAFDLPRRKPHADPFERALDALDVLPERALYVGDSLSYDVAGAHNAGLAAAWLRSDVGDLNGYDPEYVLEALGDLRGVLEGDP</sequence>
<reference evidence="2 3" key="1">
    <citation type="journal article" date="2019" name="Int. J. Syst. Evol. Microbiol.">
        <title>The Global Catalogue of Microorganisms (GCM) 10K type strain sequencing project: providing services to taxonomists for standard genome sequencing and annotation.</title>
        <authorList>
            <consortium name="The Broad Institute Genomics Platform"/>
            <consortium name="The Broad Institute Genome Sequencing Center for Infectious Disease"/>
            <person name="Wu L."/>
            <person name="Ma J."/>
        </authorList>
    </citation>
    <scope>NUCLEOTIDE SEQUENCE [LARGE SCALE GENOMIC DNA]</scope>
    <source>
        <strain evidence="2 3">GX26</strain>
    </source>
</reference>
<dbReference type="PRINTS" id="PR00413">
    <property type="entry name" value="HADHALOGNASE"/>
</dbReference>
<keyword evidence="3" id="KW-1185">Reference proteome</keyword>
<protein>
    <submittedName>
        <fullName evidence="2">HAD family hydrolase</fullName>
        <ecNumber evidence="2">3.1.3.-</ecNumber>
    </submittedName>
</protein>
<accession>A0ABD5VLS7</accession>
<dbReference type="NCBIfam" id="TIGR01509">
    <property type="entry name" value="HAD-SF-IA-v3"/>
    <property type="match status" value="1"/>
</dbReference>
<dbReference type="PANTHER" id="PTHR43434">
    <property type="entry name" value="PHOSPHOGLYCOLATE PHOSPHATASE"/>
    <property type="match status" value="1"/>
</dbReference>
<comment type="similarity">
    <text evidence="1">Belongs to the HAD-like hydrolase superfamily.</text>
</comment>
<evidence type="ECO:0000313" key="2">
    <source>
        <dbReference type="EMBL" id="MFC6954708.1"/>
    </source>
</evidence>
<dbReference type="EC" id="3.1.3.-" evidence="2"/>
<dbReference type="InterPro" id="IPR006439">
    <property type="entry name" value="HAD-SF_hydro_IA"/>
</dbReference>